<feature type="non-terminal residue" evidence="1">
    <location>
        <position position="1"/>
    </location>
</feature>
<name>T1AEK4_9ZZZZ</name>
<organism evidence="1">
    <name type="scientific">mine drainage metagenome</name>
    <dbReference type="NCBI Taxonomy" id="410659"/>
    <lineage>
        <taxon>unclassified sequences</taxon>
        <taxon>metagenomes</taxon>
        <taxon>ecological metagenomes</taxon>
    </lineage>
</organism>
<reference evidence="1" key="1">
    <citation type="submission" date="2013-08" db="EMBL/GenBank/DDBJ databases">
        <authorList>
            <person name="Mendez C."/>
            <person name="Richter M."/>
            <person name="Ferrer M."/>
            <person name="Sanchez J."/>
        </authorList>
    </citation>
    <scope>NUCLEOTIDE SEQUENCE</scope>
</reference>
<dbReference type="AlphaFoldDB" id="T1AEK4"/>
<evidence type="ECO:0000313" key="1">
    <source>
        <dbReference type="EMBL" id="EQD59051.1"/>
    </source>
</evidence>
<gene>
    <name evidence="1" type="ORF">B2A_04134</name>
</gene>
<dbReference type="EMBL" id="AUZZ01002766">
    <property type="protein sequence ID" value="EQD59051.1"/>
    <property type="molecule type" value="Genomic_DNA"/>
</dbReference>
<proteinExistence type="predicted"/>
<comment type="caution">
    <text evidence="1">The sequence shown here is derived from an EMBL/GenBank/DDBJ whole genome shotgun (WGS) entry which is preliminary data.</text>
</comment>
<sequence length="41" mass="4775">RGVGTETANRLLEVSYANEDDLIKAILNAEMDYSRNRRFWS</sequence>
<reference evidence="1" key="2">
    <citation type="journal article" date="2014" name="ISME J.">
        <title>Microbial stratification in low pH oxic and suboxic macroscopic growths along an acid mine drainage.</title>
        <authorList>
            <person name="Mendez-Garcia C."/>
            <person name="Mesa V."/>
            <person name="Sprenger R.R."/>
            <person name="Richter M."/>
            <person name="Diez M.S."/>
            <person name="Solano J."/>
            <person name="Bargiela R."/>
            <person name="Golyshina O.V."/>
            <person name="Manteca A."/>
            <person name="Ramos J.L."/>
            <person name="Gallego J.R."/>
            <person name="Llorente I."/>
            <person name="Martins Dos Santos V.A."/>
            <person name="Jensen O.N."/>
            <person name="Pelaez A.I."/>
            <person name="Sanchez J."/>
            <person name="Ferrer M."/>
        </authorList>
    </citation>
    <scope>NUCLEOTIDE SEQUENCE</scope>
</reference>
<protein>
    <submittedName>
        <fullName evidence="1">Uncharacterized protein</fullName>
    </submittedName>
</protein>
<accession>T1AEK4</accession>